<dbReference type="RefSeq" id="WP_086312149.1">
    <property type="nucleotide sequence ID" value="NZ_CP147244.1"/>
</dbReference>
<protein>
    <submittedName>
        <fullName evidence="2">Uncharacterized protein</fullName>
    </submittedName>
</protein>
<dbReference type="Proteomes" id="UP000194948">
    <property type="component" value="Chromosome"/>
</dbReference>
<sequence>MWQFIKNNLFMIKRDGLLYNMKPRNTFFLTLFLGATGIPRILNRDFISGGILLFLFIFVFSNWDSDIIIMIGLFEAVTSLFYREPEPKKQAVEDKHKVTRSAVTKEVQKETENETLKKTIKVGNKICHFCGAPMPSNETVCSYCRMESTQ</sequence>
<evidence type="ECO:0000313" key="3">
    <source>
        <dbReference type="Proteomes" id="UP000194948"/>
    </source>
</evidence>
<reference evidence="3" key="1">
    <citation type="submission" date="2017-05" db="EMBL/GenBank/DDBJ databases">
        <title>The Genome Sequence of EEnterococcus faecalis 9F2_4866.</title>
        <authorList>
            <consortium name="The Broad Institute Genomics Platform"/>
            <consortium name="The Broad Institute Genomic Center for Infectious Diseases"/>
            <person name="Earl A."/>
            <person name="Manson A."/>
            <person name="Schwartman J."/>
            <person name="Gilmore M."/>
            <person name="Abouelleil A."/>
            <person name="Cao P."/>
            <person name="Chapman S."/>
            <person name="Cusick C."/>
            <person name="Shea T."/>
            <person name="Young S."/>
            <person name="Neafsey D."/>
            <person name="Nusbaum C."/>
            <person name="Birren B."/>
        </authorList>
    </citation>
    <scope>NUCLEOTIDE SEQUENCE [LARGE SCALE GENOMIC DNA]</scope>
    <source>
        <strain evidence="3">7F3_DIV0205</strain>
    </source>
</reference>
<dbReference type="AlphaFoldDB" id="A0AAQ3WFW0"/>
<feature type="transmembrane region" description="Helical" evidence="1">
    <location>
        <begin position="47"/>
        <end position="63"/>
    </location>
</feature>
<dbReference type="EMBL" id="CP147244">
    <property type="protein sequence ID" value="WYK02286.1"/>
    <property type="molecule type" value="Genomic_DNA"/>
</dbReference>
<reference evidence="2 3" key="2">
    <citation type="submission" date="2024-03" db="EMBL/GenBank/DDBJ databases">
        <title>The Genome Sequence of Enterococcus sp. DIV0205d.</title>
        <authorList>
            <consortium name="The Broad Institute Genomics Platform"/>
            <consortium name="The Broad Institute Microbial Omics Core"/>
            <consortium name="The Broad Institute Genomic Center for Infectious Diseases"/>
            <person name="Earl A."/>
            <person name="Manson A."/>
            <person name="Gilmore M."/>
            <person name="Schwartman J."/>
            <person name="Shea T."/>
            <person name="Abouelleil A."/>
            <person name="Cao P."/>
            <person name="Chapman S."/>
            <person name="Cusick C."/>
            <person name="Young S."/>
            <person name="Neafsey D."/>
            <person name="Nusbaum C."/>
            <person name="Birren B."/>
        </authorList>
    </citation>
    <scope>NUCLEOTIDE SEQUENCE [LARGE SCALE GENOMIC DNA]</scope>
    <source>
        <strain evidence="2 3">7F3_DIV0205</strain>
    </source>
</reference>
<name>A0AAQ3WFW0_9ENTE</name>
<keyword evidence="3" id="KW-1185">Reference proteome</keyword>
<keyword evidence="1" id="KW-0472">Membrane</keyword>
<organism evidence="2 3">
    <name type="scientific">Candidatus Enterococcus palustris</name>
    <dbReference type="NCBI Taxonomy" id="1834189"/>
    <lineage>
        <taxon>Bacteria</taxon>
        <taxon>Bacillati</taxon>
        <taxon>Bacillota</taxon>
        <taxon>Bacilli</taxon>
        <taxon>Lactobacillales</taxon>
        <taxon>Enterococcaceae</taxon>
        <taxon>Enterococcus</taxon>
    </lineage>
</organism>
<keyword evidence="1" id="KW-1133">Transmembrane helix</keyword>
<proteinExistence type="predicted"/>
<evidence type="ECO:0000256" key="1">
    <source>
        <dbReference type="SAM" id="Phobius"/>
    </source>
</evidence>
<evidence type="ECO:0000313" key="2">
    <source>
        <dbReference type="EMBL" id="WYK02286.1"/>
    </source>
</evidence>
<accession>A0AAQ3WFW0</accession>
<keyword evidence="1" id="KW-0812">Transmembrane</keyword>
<gene>
    <name evidence="2" type="ORF">A5821_003429</name>
</gene>